<reference evidence="1" key="1">
    <citation type="submission" date="2023-04" db="EMBL/GenBank/DDBJ databases">
        <title>Phytophthora lilii NBRC 32176.</title>
        <authorList>
            <person name="Ichikawa N."/>
            <person name="Sato H."/>
            <person name="Tonouchi N."/>
        </authorList>
    </citation>
    <scope>NUCLEOTIDE SEQUENCE</scope>
    <source>
        <strain evidence="1">NBRC 32176</strain>
    </source>
</reference>
<accession>A0A9W7D8T3</accession>
<dbReference type="EMBL" id="BSXW01012466">
    <property type="protein sequence ID" value="GMF65416.1"/>
    <property type="molecule type" value="Genomic_DNA"/>
</dbReference>
<keyword evidence="2" id="KW-1185">Reference proteome</keyword>
<dbReference type="AlphaFoldDB" id="A0A9W7D8T3"/>
<dbReference type="Proteomes" id="UP001165083">
    <property type="component" value="Unassembled WGS sequence"/>
</dbReference>
<gene>
    <name evidence="1" type="ORF">Plil01_001808400</name>
</gene>
<evidence type="ECO:0000313" key="2">
    <source>
        <dbReference type="Proteomes" id="UP001165083"/>
    </source>
</evidence>
<proteinExistence type="predicted"/>
<organism evidence="1 2">
    <name type="scientific">Phytophthora lilii</name>
    <dbReference type="NCBI Taxonomy" id="2077276"/>
    <lineage>
        <taxon>Eukaryota</taxon>
        <taxon>Sar</taxon>
        <taxon>Stramenopiles</taxon>
        <taxon>Oomycota</taxon>
        <taxon>Peronosporomycetes</taxon>
        <taxon>Peronosporales</taxon>
        <taxon>Peronosporaceae</taxon>
        <taxon>Phytophthora</taxon>
    </lineage>
</organism>
<protein>
    <submittedName>
        <fullName evidence="1">Unnamed protein product</fullName>
    </submittedName>
</protein>
<name>A0A9W7D8T3_9STRA</name>
<comment type="caution">
    <text evidence="1">The sequence shown here is derived from an EMBL/GenBank/DDBJ whole genome shotgun (WGS) entry which is preliminary data.</text>
</comment>
<evidence type="ECO:0000313" key="1">
    <source>
        <dbReference type="EMBL" id="GMF65416.1"/>
    </source>
</evidence>
<sequence>MRAASHAEVNIGHDTEDLPHAVVSVLRQYDQIHRASLRSSLHYVKTSAVAQFDEVNSGEIAQAPELVGYLSYQLRHDRSGAYITGAEEY</sequence>